<gene>
    <name evidence="3" type="ORF">Plil01_000367200</name>
</gene>
<keyword evidence="4" id="KW-1185">Reference proteome</keyword>
<sequence>MDNDTSAALEAALAFIDEYDHEMNEFSSGHSSDDSSSSAYGAQVVVRSKSKGSSAKRNCSRDRQRLELLQLRAEADVLQIRLEKLQRAQEHIYDEAGIAIPGTHNLENDEQLSADARCETWKNIAQRQRKRRKNAVTQNQLLHKLYARQFATVATERLDPVGTRIGLVAYTEVV</sequence>
<organism evidence="3 4">
    <name type="scientific">Phytophthora lilii</name>
    <dbReference type="NCBI Taxonomy" id="2077276"/>
    <lineage>
        <taxon>Eukaryota</taxon>
        <taxon>Sar</taxon>
        <taxon>Stramenopiles</taxon>
        <taxon>Oomycota</taxon>
        <taxon>Peronosporomycetes</taxon>
        <taxon>Peronosporales</taxon>
        <taxon>Peronosporaceae</taxon>
        <taxon>Phytophthora</taxon>
    </lineage>
</organism>
<accession>A0A9W6TE62</accession>
<evidence type="ECO:0000256" key="2">
    <source>
        <dbReference type="SAM" id="MobiDB-lite"/>
    </source>
</evidence>
<name>A0A9W6TE62_9STRA</name>
<feature type="coiled-coil region" evidence="1">
    <location>
        <begin position="61"/>
        <end position="88"/>
    </location>
</feature>
<reference evidence="3" key="1">
    <citation type="submission" date="2023-04" db="EMBL/GenBank/DDBJ databases">
        <title>Phytophthora lilii NBRC 32176.</title>
        <authorList>
            <person name="Ichikawa N."/>
            <person name="Sato H."/>
            <person name="Tonouchi N."/>
        </authorList>
    </citation>
    <scope>NUCLEOTIDE SEQUENCE</scope>
    <source>
        <strain evidence="3">NBRC 32176</strain>
    </source>
</reference>
<dbReference type="AlphaFoldDB" id="A0A9W6TE62"/>
<dbReference type="EMBL" id="BSXW01000146">
    <property type="protein sequence ID" value="GMF13169.1"/>
    <property type="molecule type" value="Genomic_DNA"/>
</dbReference>
<feature type="region of interest" description="Disordered" evidence="2">
    <location>
        <begin position="25"/>
        <end position="59"/>
    </location>
</feature>
<dbReference type="Proteomes" id="UP001165083">
    <property type="component" value="Unassembled WGS sequence"/>
</dbReference>
<evidence type="ECO:0000313" key="4">
    <source>
        <dbReference type="Proteomes" id="UP001165083"/>
    </source>
</evidence>
<keyword evidence="1" id="KW-0175">Coiled coil</keyword>
<comment type="caution">
    <text evidence="3">The sequence shown here is derived from an EMBL/GenBank/DDBJ whole genome shotgun (WGS) entry which is preliminary data.</text>
</comment>
<evidence type="ECO:0000313" key="3">
    <source>
        <dbReference type="EMBL" id="GMF13169.1"/>
    </source>
</evidence>
<proteinExistence type="predicted"/>
<evidence type="ECO:0000256" key="1">
    <source>
        <dbReference type="SAM" id="Coils"/>
    </source>
</evidence>
<protein>
    <submittedName>
        <fullName evidence="3">Unnamed protein product</fullName>
    </submittedName>
</protein>
<feature type="compositionally biased region" description="Low complexity" evidence="2">
    <location>
        <begin position="27"/>
        <end position="38"/>
    </location>
</feature>